<accession>A0A2W0CHA7</accession>
<dbReference type="AlphaFoldDB" id="A0A2W0CHA7"/>
<organism evidence="1 2">
    <name type="scientific">Paenibacillus illinoisensis</name>
    <dbReference type="NCBI Taxonomy" id="59845"/>
    <lineage>
        <taxon>Bacteria</taxon>
        <taxon>Bacillati</taxon>
        <taxon>Bacillota</taxon>
        <taxon>Bacilli</taxon>
        <taxon>Bacillales</taxon>
        <taxon>Paenibacillaceae</taxon>
        <taxon>Paenibacillus</taxon>
    </lineage>
</organism>
<protein>
    <submittedName>
        <fullName evidence="1">Uncharacterized protein</fullName>
    </submittedName>
</protein>
<sequence length="45" mass="5478">MKINDLWNMKYNKRVPEHVRCPFVLLDKRVNYTVWRKRAGGLIAF</sequence>
<evidence type="ECO:0000313" key="1">
    <source>
        <dbReference type="EMBL" id="PYY29432.1"/>
    </source>
</evidence>
<gene>
    <name evidence="1" type="ORF">PIL02S_02386</name>
</gene>
<reference evidence="1 2" key="1">
    <citation type="submission" date="2018-01" db="EMBL/GenBank/DDBJ databases">
        <title>Genome sequence of the PGP bacterium Paenibacillus illinoisensis E3.</title>
        <authorList>
            <person name="Rolli E."/>
            <person name="Marasco R."/>
            <person name="Bessem C."/>
            <person name="Michoud G."/>
            <person name="Gaiarsa S."/>
            <person name="Borin S."/>
            <person name="Daffonchio D."/>
        </authorList>
    </citation>
    <scope>NUCLEOTIDE SEQUENCE [LARGE SCALE GENOMIC DNA]</scope>
    <source>
        <strain evidence="1 2">E3</strain>
    </source>
</reference>
<comment type="caution">
    <text evidence="1">The sequence shown here is derived from an EMBL/GenBank/DDBJ whole genome shotgun (WGS) entry which is preliminary data.</text>
</comment>
<proteinExistence type="predicted"/>
<dbReference type="EMBL" id="PRLG01000018">
    <property type="protein sequence ID" value="PYY29432.1"/>
    <property type="molecule type" value="Genomic_DNA"/>
</dbReference>
<dbReference type="Proteomes" id="UP000247459">
    <property type="component" value="Unassembled WGS sequence"/>
</dbReference>
<name>A0A2W0CHA7_9BACL</name>
<evidence type="ECO:0000313" key="2">
    <source>
        <dbReference type="Proteomes" id="UP000247459"/>
    </source>
</evidence>
<dbReference type="RefSeq" id="WP_176476080.1">
    <property type="nucleotide sequence ID" value="NZ_PRLG01000018.1"/>
</dbReference>